<dbReference type="CDD" id="cd04489">
    <property type="entry name" value="ExoVII_LU_OBF"/>
    <property type="match status" value="1"/>
</dbReference>
<keyword evidence="2 5" id="KW-0540">Nuclease</keyword>
<evidence type="ECO:0000256" key="3">
    <source>
        <dbReference type="ARBA" id="ARBA00022801"/>
    </source>
</evidence>
<proteinExistence type="inferred from homology"/>
<dbReference type="HAMAP" id="MF_00378">
    <property type="entry name" value="Exonuc_7_L"/>
    <property type="match status" value="1"/>
</dbReference>
<evidence type="ECO:0000256" key="4">
    <source>
        <dbReference type="ARBA" id="ARBA00022839"/>
    </source>
</evidence>
<gene>
    <name evidence="5 9" type="primary">xseA</name>
    <name evidence="9" type="ORF">AACT_0687</name>
</gene>
<evidence type="ECO:0000256" key="6">
    <source>
        <dbReference type="RuleBase" id="RU004355"/>
    </source>
</evidence>
<evidence type="ECO:0000259" key="7">
    <source>
        <dbReference type="Pfam" id="PF02601"/>
    </source>
</evidence>
<comment type="subcellular location">
    <subcellularLocation>
        <location evidence="5 6">Cytoplasm</location>
    </subcellularLocation>
</comment>
<comment type="function">
    <text evidence="5">Bidirectionally degrades single-stranded DNA into large acid-insoluble oligonucleotides, which are then degraded further into small acid-soluble oligonucleotides.</text>
</comment>
<reference evidence="9 10" key="1">
    <citation type="submission" date="2019-08" db="EMBL/GenBank/DDBJ databases">
        <title>Complete genome sequence of Arcobacter acticola.</title>
        <authorList>
            <person name="Miller W."/>
        </authorList>
    </citation>
    <scope>NUCLEOTIDE SEQUENCE [LARGE SCALE GENOMIC DNA]</scope>
    <source>
        <strain evidence="9 10">KCTC 52212</strain>
    </source>
</reference>
<sequence length="423" mass="47514">MNNPISVSTLNVQIKSLLETTFIQVYVEGEISNLTYHNSGHIYFSIKDESSTLSCVMFKGNTKYLKFQLENGQKVVINGNITVYAPRGNYQLLCNKIEPSGQGALAFAFEQLKNKLEAKGYFDGNYKQPLPKYPKKIVLVTSATGAAIEDMKKVANHRWPLVEFILIPTLVQGEGAASDISNSIKFADSLACDIMIVGRGGGSIEDLWAFNEEIVANAIYEAKTPIISAVGHEVDYLISDFVADIRAATPSNAIEIALPDINEHRIYLDSLVNEYNNRLKNILFSKEQELSNMKRLMEQNSIDTKFNYIQTEINLLKSSFKTDLSQKILSSSNELNLLHNTFKNSYSSFLVKTQNQIDLLKTNFELNHPDKKDKKGFVQISKDNKIISLEDLNIGDEIKLQTPKYIGTCILNKVEKQSDLSLQ</sequence>
<dbReference type="GO" id="GO:0009318">
    <property type="term" value="C:exodeoxyribonuclease VII complex"/>
    <property type="evidence" value="ECO:0007669"/>
    <property type="project" value="UniProtKB-UniRule"/>
</dbReference>
<dbReference type="KEGG" id="paco:AACT_0687"/>
<keyword evidence="3 5" id="KW-0378">Hydrolase</keyword>
<protein>
    <recommendedName>
        <fullName evidence="5">Exodeoxyribonuclease 7 large subunit</fullName>
        <ecNumber evidence="5">3.1.11.6</ecNumber>
    </recommendedName>
    <alternativeName>
        <fullName evidence="5">Exodeoxyribonuclease VII large subunit</fullName>
        <shortName evidence="5">Exonuclease VII large subunit</shortName>
    </alternativeName>
</protein>
<dbReference type="GO" id="GO:0003676">
    <property type="term" value="F:nucleic acid binding"/>
    <property type="evidence" value="ECO:0007669"/>
    <property type="project" value="InterPro"/>
</dbReference>
<dbReference type="GO" id="GO:0008855">
    <property type="term" value="F:exodeoxyribonuclease VII activity"/>
    <property type="evidence" value="ECO:0007669"/>
    <property type="project" value="UniProtKB-UniRule"/>
</dbReference>
<feature type="domain" description="OB-fold nucleic acid binding" evidence="8">
    <location>
        <begin position="5"/>
        <end position="98"/>
    </location>
</feature>
<evidence type="ECO:0000313" key="10">
    <source>
        <dbReference type="Proteomes" id="UP000503483"/>
    </source>
</evidence>
<dbReference type="EMBL" id="CP042652">
    <property type="protein sequence ID" value="QKE27889.1"/>
    <property type="molecule type" value="Genomic_DNA"/>
</dbReference>
<keyword evidence="4 5" id="KW-0269">Exonuclease</keyword>
<evidence type="ECO:0000256" key="2">
    <source>
        <dbReference type="ARBA" id="ARBA00022722"/>
    </source>
</evidence>
<evidence type="ECO:0000259" key="8">
    <source>
        <dbReference type="Pfam" id="PF13742"/>
    </source>
</evidence>
<accession>A0A6M8EIY7</accession>
<dbReference type="EC" id="3.1.11.6" evidence="5"/>
<dbReference type="InterPro" id="IPR003753">
    <property type="entry name" value="Exonuc_VII_L"/>
</dbReference>
<evidence type="ECO:0000256" key="5">
    <source>
        <dbReference type="HAMAP-Rule" id="MF_00378"/>
    </source>
</evidence>
<dbReference type="NCBIfam" id="TIGR00237">
    <property type="entry name" value="xseA"/>
    <property type="match status" value="1"/>
</dbReference>
<dbReference type="InterPro" id="IPR020579">
    <property type="entry name" value="Exonuc_VII_lsu_C"/>
</dbReference>
<dbReference type="Pfam" id="PF13742">
    <property type="entry name" value="tRNA_anti_2"/>
    <property type="match status" value="1"/>
</dbReference>
<feature type="domain" description="Exonuclease VII large subunit C-terminal" evidence="7">
    <location>
        <begin position="121"/>
        <end position="402"/>
    </location>
</feature>
<comment type="subunit">
    <text evidence="5">Heterooligomer composed of large and small subunits.</text>
</comment>
<dbReference type="Pfam" id="PF02601">
    <property type="entry name" value="Exonuc_VII_L"/>
    <property type="match status" value="1"/>
</dbReference>
<dbReference type="PANTHER" id="PTHR30008:SF0">
    <property type="entry name" value="EXODEOXYRIBONUCLEASE 7 LARGE SUBUNIT"/>
    <property type="match status" value="1"/>
</dbReference>
<keyword evidence="10" id="KW-1185">Reference proteome</keyword>
<dbReference type="GO" id="GO:0005737">
    <property type="term" value="C:cytoplasm"/>
    <property type="evidence" value="ECO:0007669"/>
    <property type="project" value="UniProtKB-SubCell"/>
</dbReference>
<comment type="similarity">
    <text evidence="5 6">Belongs to the XseA family.</text>
</comment>
<dbReference type="Gene3D" id="2.40.50.140">
    <property type="entry name" value="Nucleic acid-binding proteins"/>
    <property type="match status" value="1"/>
</dbReference>
<name>A0A6M8EIY7_9BACT</name>
<dbReference type="GO" id="GO:0006308">
    <property type="term" value="P:DNA catabolic process"/>
    <property type="evidence" value="ECO:0007669"/>
    <property type="project" value="UniProtKB-UniRule"/>
</dbReference>
<organism evidence="9 10">
    <name type="scientific">Arcobacter acticola</name>
    <dbReference type="NCBI Taxonomy" id="1849015"/>
    <lineage>
        <taxon>Bacteria</taxon>
        <taxon>Pseudomonadati</taxon>
        <taxon>Campylobacterota</taxon>
        <taxon>Epsilonproteobacteria</taxon>
        <taxon>Campylobacterales</taxon>
        <taxon>Arcobacteraceae</taxon>
        <taxon>Arcobacter</taxon>
    </lineage>
</organism>
<dbReference type="Proteomes" id="UP000503483">
    <property type="component" value="Chromosome"/>
</dbReference>
<dbReference type="AlphaFoldDB" id="A0A6M8EIY7"/>
<comment type="catalytic activity">
    <reaction evidence="5 6">
        <text>Exonucleolytic cleavage in either 5'- to 3'- or 3'- to 5'-direction to yield nucleoside 5'-phosphates.</text>
        <dbReference type="EC" id="3.1.11.6"/>
    </reaction>
</comment>
<keyword evidence="1 5" id="KW-0963">Cytoplasm</keyword>
<evidence type="ECO:0000313" key="9">
    <source>
        <dbReference type="EMBL" id="QKE27889.1"/>
    </source>
</evidence>
<dbReference type="PANTHER" id="PTHR30008">
    <property type="entry name" value="EXODEOXYRIBONUCLEASE 7 LARGE SUBUNIT"/>
    <property type="match status" value="1"/>
</dbReference>
<dbReference type="RefSeq" id="WP_172124999.1">
    <property type="nucleotide sequence ID" value="NZ_CP042652.1"/>
</dbReference>
<dbReference type="InterPro" id="IPR012340">
    <property type="entry name" value="NA-bd_OB-fold"/>
</dbReference>
<dbReference type="InterPro" id="IPR025824">
    <property type="entry name" value="OB-fold_nuc-bd_dom"/>
</dbReference>
<evidence type="ECO:0000256" key="1">
    <source>
        <dbReference type="ARBA" id="ARBA00022490"/>
    </source>
</evidence>